<accession>A0A2D2Q035</accession>
<dbReference type="AlphaFoldDB" id="A0A2D2Q035"/>
<evidence type="ECO:0000313" key="2">
    <source>
        <dbReference type="Proteomes" id="UP000231057"/>
    </source>
</evidence>
<organism evidence="1 2">
    <name type="scientific">Parathermosynechococcus lividus PCC 6715</name>
    <dbReference type="NCBI Taxonomy" id="1917166"/>
    <lineage>
        <taxon>Bacteria</taxon>
        <taxon>Bacillati</taxon>
        <taxon>Cyanobacteriota</taxon>
        <taxon>Cyanophyceae</taxon>
        <taxon>Acaryochloridales</taxon>
        <taxon>Thermosynechococcaceae</taxon>
        <taxon>Parathermosynechococcus</taxon>
    </lineage>
</organism>
<protein>
    <recommendedName>
        <fullName evidence="3">DUF2605 domain-containing protein</fullName>
    </recommendedName>
</protein>
<proteinExistence type="predicted"/>
<dbReference type="EMBL" id="CP018092">
    <property type="protein sequence ID" value="ATS17876.1"/>
    <property type="molecule type" value="Genomic_DNA"/>
</dbReference>
<dbReference type="RefSeq" id="WP_099798225.1">
    <property type="nucleotide sequence ID" value="NZ_CP018092.1"/>
</dbReference>
<evidence type="ECO:0008006" key="3">
    <source>
        <dbReference type="Google" id="ProtNLM"/>
    </source>
</evidence>
<dbReference type="Proteomes" id="UP000231057">
    <property type="component" value="Chromosome"/>
</dbReference>
<dbReference type="OrthoDB" id="582622at2"/>
<keyword evidence="2" id="KW-1185">Reference proteome</keyword>
<reference evidence="2" key="2">
    <citation type="journal article" date="2022" name="Front. Microbiol.">
        <title>Comparative Genomic Analysis Revealed Distinct Molecular Components and Organization of CO2-Concentrating Mechanism in Thermophilic Cyanobacteria.</title>
        <authorList>
            <person name="Tang J."/>
            <person name="Zhou H."/>
            <person name="Yao D."/>
            <person name="Riaz S."/>
            <person name="You D."/>
            <person name="Klepacz-Smolka A."/>
            <person name="Daroch M."/>
        </authorList>
    </citation>
    <scope>NUCLEOTIDE SEQUENCE [LARGE SCALE GENOMIC DNA]</scope>
    <source>
        <strain evidence="2">PCC 6715</strain>
    </source>
</reference>
<dbReference type="Pfam" id="PF10792">
    <property type="entry name" value="DUF2605"/>
    <property type="match status" value="1"/>
</dbReference>
<sequence length="109" mass="12481">MLHSNLPEPQLLKVLLEPLLDDFQDWFSRAQSLLRTEVMPFLEVADQQALLSRVDAALNDVVATQSLFRATEGQVGVDTHVLMQWHTLLMECWQVAHHYRLSKSNGCHT</sequence>
<dbReference type="InterPro" id="IPR019728">
    <property type="entry name" value="DUF2605"/>
</dbReference>
<dbReference type="KEGG" id="slw:BRW62_02935"/>
<reference evidence="1 2" key="1">
    <citation type="submission" date="2016-11" db="EMBL/GenBank/DDBJ databases">
        <title>Complete genome sequence of thermophilic cyanobacteria strain Synechococcus sp. PCC6715.</title>
        <authorList>
            <person name="Tang J."/>
            <person name="Daroch M."/>
            <person name="Liang Y."/>
            <person name="Jiang D."/>
            <person name="Shah M."/>
        </authorList>
    </citation>
    <scope>NUCLEOTIDE SEQUENCE [LARGE SCALE GENOMIC DNA]</scope>
    <source>
        <strain evidence="1 2">PCC 6715</strain>
    </source>
</reference>
<name>A0A2D2Q035_PARLV</name>
<gene>
    <name evidence="1" type="ORF">BRW62_02935</name>
</gene>
<evidence type="ECO:0000313" key="1">
    <source>
        <dbReference type="EMBL" id="ATS17876.1"/>
    </source>
</evidence>